<feature type="transmembrane region" description="Helical" evidence="1">
    <location>
        <begin position="12"/>
        <end position="31"/>
    </location>
</feature>
<name>A0A0R1V2S7_9LACO</name>
<dbReference type="SMART" id="SM00450">
    <property type="entry name" value="RHOD"/>
    <property type="match status" value="1"/>
</dbReference>
<sequence length="142" mass="16725">MKGESQMFLQAISIWGIIDIILIVVMLYILGNQLYLWYQGRRVAHFLENQEFRHGMHVAQIIDLRDKDNFDAGHIMGARNVPYAQFKIMKESIRKDMPVYLYDQGKSLSTRIAVRLHKDGYTDIYILKNGFDKWDGRVKKRS</sequence>
<dbReference type="PROSITE" id="PS50206">
    <property type="entry name" value="RHODANESE_3"/>
    <property type="match status" value="1"/>
</dbReference>
<proteinExistence type="predicted"/>
<dbReference type="Pfam" id="PF00581">
    <property type="entry name" value="Rhodanese"/>
    <property type="match status" value="1"/>
</dbReference>
<keyword evidence="4" id="KW-1185">Reference proteome</keyword>
<dbReference type="Proteomes" id="UP000051166">
    <property type="component" value="Unassembled WGS sequence"/>
</dbReference>
<keyword evidence="1" id="KW-0812">Transmembrane</keyword>
<evidence type="ECO:0000313" key="3">
    <source>
        <dbReference type="EMBL" id="KRL99872.1"/>
    </source>
</evidence>
<dbReference type="InterPro" id="IPR050229">
    <property type="entry name" value="GlpE_sulfurtransferase"/>
</dbReference>
<reference evidence="3 4" key="1">
    <citation type="journal article" date="2015" name="Genome Announc.">
        <title>Expanding the biotechnology potential of lactobacilli through comparative genomics of 213 strains and associated genera.</title>
        <authorList>
            <person name="Sun Z."/>
            <person name="Harris H.M."/>
            <person name="McCann A."/>
            <person name="Guo C."/>
            <person name="Argimon S."/>
            <person name="Zhang W."/>
            <person name="Yang X."/>
            <person name="Jeffery I.B."/>
            <person name="Cooney J.C."/>
            <person name="Kagawa T.F."/>
            <person name="Liu W."/>
            <person name="Song Y."/>
            <person name="Salvetti E."/>
            <person name="Wrobel A."/>
            <person name="Rasinkangas P."/>
            <person name="Parkhill J."/>
            <person name="Rea M.C."/>
            <person name="O'Sullivan O."/>
            <person name="Ritari J."/>
            <person name="Douillard F.P."/>
            <person name="Paul Ross R."/>
            <person name="Yang R."/>
            <person name="Briner A.E."/>
            <person name="Felis G.E."/>
            <person name="de Vos W.M."/>
            <person name="Barrangou R."/>
            <person name="Klaenhammer T.R."/>
            <person name="Caufield P.W."/>
            <person name="Cui Y."/>
            <person name="Zhang H."/>
            <person name="O'Toole P.W."/>
        </authorList>
    </citation>
    <scope>NUCLEOTIDE SEQUENCE [LARGE SCALE GENOMIC DNA]</scope>
    <source>
        <strain evidence="3 4">DSM 16230</strain>
    </source>
</reference>
<keyword evidence="1" id="KW-0472">Membrane</keyword>
<protein>
    <recommendedName>
        <fullName evidence="2">Rhodanese domain-containing protein</fullName>
    </recommendedName>
</protein>
<organism evidence="3 4">
    <name type="scientific">Liquorilactobacillus satsumensis DSM 16230 = JCM 12392</name>
    <dbReference type="NCBI Taxonomy" id="1423801"/>
    <lineage>
        <taxon>Bacteria</taxon>
        <taxon>Bacillati</taxon>
        <taxon>Bacillota</taxon>
        <taxon>Bacilli</taxon>
        <taxon>Lactobacillales</taxon>
        <taxon>Lactobacillaceae</taxon>
        <taxon>Liquorilactobacillus</taxon>
    </lineage>
</organism>
<dbReference type="AlphaFoldDB" id="A0A0R1V2S7"/>
<dbReference type="InterPro" id="IPR001763">
    <property type="entry name" value="Rhodanese-like_dom"/>
</dbReference>
<dbReference type="SUPFAM" id="SSF52821">
    <property type="entry name" value="Rhodanese/Cell cycle control phosphatase"/>
    <property type="match status" value="1"/>
</dbReference>
<dbReference type="PATRIC" id="fig|1423801.4.peg.2466"/>
<evidence type="ECO:0000259" key="2">
    <source>
        <dbReference type="PROSITE" id="PS50206"/>
    </source>
</evidence>
<feature type="domain" description="Rhodanese" evidence="2">
    <location>
        <begin position="55"/>
        <end position="140"/>
    </location>
</feature>
<dbReference type="STRING" id="1423801.FD50_GL002408"/>
<evidence type="ECO:0000313" key="4">
    <source>
        <dbReference type="Proteomes" id="UP000051166"/>
    </source>
</evidence>
<dbReference type="Gene3D" id="3.40.250.10">
    <property type="entry name" value="Rhodanese-like domain"/>
    <property type="match status" value="1"/>
</dbReference>
<keyword evidence="1" id="KW-1133">Transmembrane helix</keyword>
<comment type="caution">
    <text evidence="3">The sequence shown here is derived from an EMBL/GenBank/DDBJ whole genome shotgun (WGS) entry which is preliminary data.</text>
</comment>
<dbReference type="PANTHER" id="PTHR43031:SF18">
    <property type="entry name" value="RHODANESE-RELATED SULFURTRANSFERASES"/>
    <property type="match status" value="1"/>
</dbReference>
<accession>A0A0R1V2S7</accession>
<dbReference type="EMBL" id="AZFQ01000019">
    <property type="protein sequence ID" value="KRL99872.1"/>
    <property type="molecule type" value="Genomic_DNA"/>
</dbReference>
<dbReference type="InterPro" id="IPR036873">
    <property type="entry name" value="Rhodanese-like_dom_sf"/>
</dbReference>
<evidence type="ECO:0000256" key="1">
    <source>
        <dbReference type="SAM" id="Phobius"/>
    </source>
</evidence>
<dbReference type="CDD" id="cd00158">
    <property type="entry name" value="RHOD"/>
    <property type="match status" value="1"/>
</dbReference>
<gene>
    <name evidence="3" type="ORF">FD50_GL002408</name>
</gene>
<dbReference type="PANTHER" id="PTHR43031">
    <property type="entry name" value="FAD-DEPENDENT OXIDOREDUCTASE"/>
    <property type="match status" value="1"/>
</dbReference>